<evidence type="ECO:0000313" key="2">
    <source>
        <dbReference type="EMBL" id="GIH81944.1"/>
    </source>
</evidence>
<keyword evidence="1" id="KW-0812">Transmembrane</keyword>
<evidence type="ECO:0000256" key="1">
    <source>
        <dbReference type="SAM" id="Phobius"/>
    </source>
</evidence>
<keyword evidence="3" id="KW-1185">Reference proteome</keyword>
<sequence>MTGALSPGRPKTTGVLSSEWLKLRSVRSTHHALGAAAAIVLLGAVWTYYVGTVWDGRDPAARAAFRAAAPEDGFLPFLQMVLGVLGVLAITSEYATGMVRTSLVAVPDRRRLFLAKTGVLTVLTLVVGHAVLLATYAVSRIIAGERTMGFNAGPFTADLPLLLAAGLSVTVLALFGLGMGTVTRSTAGGVASVAVLLFVLPGVAGVLPEPWNTRVFALFPIALVRQIAGDPVATQAGAGALPPLVALAVLAGYAVVAVAAGMVSFTRRDA</sequence>
<dbReference type="AlphaFoldDB" id="A0A8J3RVE7"/>
<feature type="transmembrane region" description="Helical" evidence="1">
    <location>
        <begin position="117"/>
        <end position="139"/>
    </location>
</feature>
<name>A0A8J3RVE7_PLARO</name>
<dbReference type="OrthoDB" id="5188656at2"/>
<comment type="caution">
    <text evidence="2">The sequence shown here is derived from an EMBL/GenBank/DDBJ whole genome shotgun (WGS) entry which is preliminary data.</text>
</comment>
<feature type="transmembrane region" description="Helical" evidence="1">
    <location>
        <begin position="244"/>
        <end position="265"/>
    </location>
</feature>
<dbReference type="RefSeq" id="WP_068928027.1">
    <property type="nucleotide sequence ID" value="NZ_BMQP01000012.1"/>
</dbReference>
<accession>A0A8J3RVE7</accession>
<reference evidence="2" key="1">
    <citation type="submission" date="2021-01" db="EMBL/GenBank/DDBJ databases">
        <title>Whole genome shotgun sequence of Planobispora rosea NBRC 15558.</title>
        <authorList>
            <person name="Komaki H."/>
            <person name="Tamura T."/>
        </authorList>
    </citation>
    <scope>NUCLEOTIDE SEQUENCE</scope>
    <source>
        <strain evidence="2">NBRC 15558</strain>
    </source>
</reference>
<dbReference type="PANTHER" id="PTHR37305:SF1">
    <property type="entry name" value="MEMBRANE PROTEIN"/>
    <property type="match status" value="1"/>
</dbReference>
<feature type="transmembrane region" description="Helical" evidence="1">
    <location>
        <begin position="74"/>
        <end position="96"/>
    </location>
</feature>
<keyword evidence="1" id="KW-0472">Membrane</keyword>
<dbReference type="PANTHER" id="PTHR37305">
    <property type="entry name" value="INTEGRAL MEMBRANE PROTEIN-RELATED"/>
    <property type="match status" value="1"/>
</dbReference>
<dbReference type="Pfam" id="PF12730">
    <property type="entry name" value="ABC2_membrane_4"/>
    <property type="match status" value="1"/>
</dbReference>
<gene>
    <name evidence="2" type="ORF">Pro02_03520</name>
</gene>
<dbReference type="Proteomes" id="UP000655044">
    <property type="component" value="Unassembled WGS sequence"/>
</dbReference>
<dbReference type="EMBL" id="BOOI01000001">
    <property type="protein sequence ID" value="GIH81944.1"/>
    <property type="molecule type" value="Genomic_DNA"/>
</dbReference>
<organism evidence="2 3">
    <name type="scientific">Planobispora rosea</name>
    <dbReference type="NCBI Taxonomy" id="35762"/>
    <lineage>
        <taxon>Bacteria</taxon>
        <taxon>Bacillati</taxon>
        <taxon>Actinomycetota</taxon>
        <taxon>Actinomycetes</taxon>
        <taxon>Streptosporangiales</taxon>
        <taxon>Streptosporangiaceae</taxon>
        <taxon>Planobispora</taxon>
    </lineage>
</organism>
<feature type="transmembrane region" description="Helical" evidence="1">
    <location>
        <begin position="189"/>
        <end position="207"/>
    </location>
</feature>
<keyword evidence="1" id="KW-1133">Transmembrane helix</keyword>
<evidence type="ECO:0000313" key="3">
    <source>
        <dbReference type="Proteomes" id="UP000655044"/>
    </source>
</evidence>
<feature type="transmembrane region" description="Helical" evidence="1">
    <location>
        <begin position="159"/>
        <end position="177"/>
    </location>
</feature>
<feature type="transmembrane region" description="Helical" evidence="1">
    <location>
        <begin position="32"/>
        <end position="54"/>
    </location>
</feature>
<protein>
    <submittedName>
        <fullName evidence="2">ABC transporter permease</fullName>
    </submittedName>
</protein>
<proteinExistence type="predicted"/>